<reference evidence="2 3" key="1">
    <citation type="journal article" date="2022" name="bioRxiv">
        <title>Genomics of Preaxostyla Flagellates Illuminates Evolutionary Transitions and the Path Towards Mitochondrial Loss.</title>
        <authorList>
            <person name="Novak L.V.F."/>
            <person name="Treitli S.C."/>
            <person name="Pyrih J."/>
            <person name="Halakuc P."/>
            <person name="Pipaliya S.V."/>
            <person name="Vacek V."/>
            <person name="Brzon O."/>
            <person name="Soukal P."/>
            <person name="Eme L."/>
            <person name="Dacks J.B."/>
            <person name="Karnkowska A."/>
            <person name="Elias M."/>
            <person name="Hampl V."/>
        </authorList>
    </citation>
    <scope>NUCLEOTIDE SEQUENCE [LARGE SCALE GENOMIC DNA]</scope>
    <source>
        <strain evidence="2">NAU3</strain>
        <tissue evidence="2">Gut</tissue>
    </source>
</reference>
<proteinExistence type="predicted"/>
<protein>
    <submittedName>
        <fullName evidence="2">Uncharacterized protein</fullName>
    </submittedName>
</protein>
<feature type="compositionally biased region" description="Polar residues" evidence="1">
    <location>
        <begin position="1"/>
        <end position="19"/>
    </location>
</feature>
<feature type="region of interest" description="Disordered" evidence="1">
    <location>
        <begin position="1"/>
        <end position="22"/>
    </location>
</feature>
<name>A0ABQ9XN93_9EUKA</name>
<accession>A0ABQ9XN93</accession>
<evidence type="ECO:0000313" key="3">
    <source>
        <dbReference type="Proteomes" id="UP001281761"/>
    </source>
</evidence>
<evidence type="ECO:0000256" key="1">
    <source>
        <dbReference type="SAM" id="MobiDB-lite"/>
    </source>
</evidence>
<keyword evidence="3" id="KW-1185">Reference proteome</keyword>
<dbReference type="EMBL" id="JARBJD010000097">
    <property type="protein sequence ID" value="KAK2952970.1"/>
    <property type="molecule type" value="Genomic_DNA"/>
</dbReference>
<evidence type="ECO:0000313" key="2">
    <source>
        <dbReference type="EMBL" id="KAK2952970.1"/>
    </source>
</evidence>
<dbReference type="Proteomes" id="UP001281761">
    <property type="component" value="Unassembled WGS sequence"/>
</dbReference>
<organism evidence="2 3">
    <name type="scientific">Blattamonas nauphoetae</name>
    <dbReference type="NCBI Taxonomy" id="2049346"/>
    <lineage>
        <taxon>Eukaryota</taxon>
        <taxon>Metamonada</taxon>
        <taxon>Preaxostyla</taxon>
        <taxon>Oxymonadida</taxon>
        <taxon>Blattamonas</taxon>
    </lineage>
</organism>
<comment type="caution">
    <text evidence="2">The sequence shown here is derived from an EMBL/GenBank/DDBJ whole genome shotgun (WGS) entry which is preliminary data.</text>
</comment>
<gene>
    <name evidence="2" type="ORF">BLNAU_12146</name>
</gene>
<sequence length="98" mass="10819">MLPTQVQSTISNTDGSGHTSDGLMEEFRRCESEFKNGDETVQHKIALSVFTTISSGITNKNEGTMFDWDSEWIAGEIFGTTVFGLCKHTFGVSLFFSP</sequence>